<evidence type="ECO:0000313" key="5">
    <source>
        <dbReference type="Proteomes" id="UP000646484"/>
    </source>
</evidence>
<gene>
    <name evidence="4" type="ORF">H8S64_08810</name>
</gene>
<reference evidence="4 5" key="1">
    <citation type="submission" date="2020-08" db="EMBL/GenBank/DDBJ databases">
        <title>Genome public.</title>
        <authorList>
            <person name="Liu C."/>
            <person name="Sun Q."/>
        </authorList>
    </citation>
    <scope>NUCLEOTIDE SEQUENCE [LARGE SCALE GENOMIC DNA]</scope>
    <source>
        <strain evidence="4 5">NSJ-56</strain>
    </source>
</reference>
<keyword evidence="3" id="KW-0732">Signal</keyword>
<evidence type="ECO:0000256" key="3">
    <source>
        <dbReference type="SAM" id="SignalP"/>
    </source>
</evidence>
<evidence type="ECO:0000313" key="4">
    <source>
        <dbReference type="EMBL" id="MBC5621197.1"/>
    </source>
</evidence>
<organism evidence="4 5">
    <name type="scientific">Butyricimonas hominis</name>
    <dbReference type="NCBI Taxonomy" id="2763032"/>
    <lineage>
        <taxon>Bacteria</taxon>
        <taxon>Pseudomonadati</taxon>
        <taxon>Bacteroidota</taxon>
        <taxon>Bacteroidia</taxon>
        <taxon>Bacteroidales</taxon>
        <taxon>Odoribacteraceae</taxon>
        <taxon>Butyricimonas</taxon>
    </lineage>
</organism>
<dbReference type="RefSeq" id="WP_186975762.1">
    <property type="nucleotide sequence ID" value="NZ_JACOOH010000003.1"/>
</dbReference>
<dbReference type="EMBL" id="JACOOH010000003">
    <property type="protein sequence ID" value="MBC5621197.1"/>
    <property type="molecule type" value="Genomic_DNA"/>
</dbReference>
<dbReference type="Gene3D" id="3.80.10.10">
    <property type="entry name" value="Ribonuclease Inhibitor"/>
    <property type="match status" value="1"/>
</dbReference>
<dbReference type="InterPro" id="IPR032675">
    <property type="entry name" value="LRR_dom_sf"/>
</dbReference>
<evidence type="ECO:0008006" key="6">
    <source>
        <dbReference type="Google" id="ProtNLM"/>
    </source>
</evidence>
<dbReference type="PANTHER" id="PTHR46652">
    <property type="entry name" value="LEUCINE-RICH REPEAT AND IQ DOMAIN-CONTAINING PROTEIN 1-RELATED"/>
    <property type="match status" value="1"/>
</dbReference>
<dbReference type="InterPro" id="IPR050836">
    <property type="entry name" value="SDS22/Internalin_LRR"/>
</dbReference>
<keyword evidence="2" id="KW-0677">Repeat</keyword>
<dbReference type="PANTHER" id="PTHR46652:SF9">
    <property type="entry name" value="LEUCINE-RICH REPEAT AND IQ DOMAIN-CONTAINING PROTEIN 1"/>
    <property type="match status" value="1"/>
</dbReference>
<accession>A0ABR7CZU7</accession>
<name>A0ABR7CZU7_9BACT</name>
<feature type="chain" id="PRO_5045126182" description="Leucine-rich repeat domain-containing protein" evidence="3">
    <location>
        <begin position="23"/>
        <end position="275"/>
    </location>
</feature>
<keyword evidence="1" id="KW-0433">Leucine-rich repeat</keyword>
<dbReference type="Proteomes" id="UP000646484">
    <property type="component" value="Unassembled WGS sequence"/>
</dbReference>
<comment type="caution">
    <text evidence="4">The sequence shown here is derived from an EMBL/GenBank/DDBJ whole genome shotgun (WGS) entry which is preliminary data.</text>
</comment>
<keyword evidence="5" id="KW-1185">Reference proteome</keyword>
<dbReference type="SUPFAM" id="SSF52058">
    <property type="entry name" value="L domain-like"/>
    <property type="match status" value="1"/>
</dbReference>
<feature type="signal peptide" evidence="3">
    <location>
        <begin position="1"/>
        <end position="22"/>
    </location>
</feature>
<evidence type="ECO:0000256" key="1">
    <source>
        <dbReference type="ARBA" id="ARBA00022614"/>
    </source>
</evidence>
<sequence>MIRKCTLITGILVLLMILRVNANESTADVISTDAAVLYTGEESFLIPDTVFRKFCIELGCADEKGYIIPAEAAKVTWLSVGRKNIVSLEGIKYFTSLEKLTCYYTPLASLDVSGCSSLKELYCNHNASLVSLNVNGCTSLEKLYCYNTPLVELNVSGCKSLVCLRCHDNTSLVTLYVKGCAALKELYCHNDHLSGLDLSGCTSLRTLYCYGNFITRLDATVMPEGKGFRLFCGNQTSDGVTGQSLELTLTPKQKERWDDYMISNGSNVRVNVAVR</sequence>
<evidence type="ECO:0000256" key="2">
    <source>
        <dbReference type="ARBA" id="ARBA00022737"/>
    </source>
</evidence>
<proteinExistence type="predicted"/>
<protein>
    <recommendedName>
        <fullName evidence="6">Leucine-rich repeat domain-containing protein</fullName>
    </recommendedName>
</protein>